<dbReference type="EMBL" id="JALJZU010000006">
    <property type="protein sequence ID" value="MCP2009357.1"/>
    <property type="molecule type" value="Genomic_DNA"/>
</dbReference>
<dbReference type="Proteomes" id="UP001162889">
    <property type="component" value="Unassembled WGS sequence"/>
</dbReference>
<evidence type="ECO:0000256" key="1">
    <source>
        <dbReference type="SAM" id="SignalP"/>
    </source>
</evidence>
<accession>A0ABT1GK67</accession>
<evidence type="ECO:0000313" key="2">
    <source>
        <dbReference type="EMBL" id="MCP2009357.1"/>
    </source>
</evidence>
<comment type="caution">
    <text evidence="2">The sequence shown here is derived from an EMBL/GenBank/DDBJ whole genome shotgun (WGS) entry which is preliminary data.</text>
</comment>
<proteinExistence type="predicted"/>
<feature type="signal peptide" evidence="1">
    <location>
        <begin position="1"/>
        <end position="20"/>
    </location>
</feature>
<protein>
    <submittedName>
        <fullName evidence="2">Uncharacterized protein</fullName>
    </submittedName>
</protein>
<keyword evidence="3" id="KW-1185">Reference proteome</keyword>
<reference evidence="2" key="1">
    <citation type="submission" date="2022-03" db="EMBL/GenBank/DDBJ databases">
        <title>Genome Encyclopedia of Bacteria and Archaea VI: Functional Genomics of Type Strains.</title>
        <authorList>
            <person name="Whitman W."/>
        </authorList>
    </citation>
    <scope>NUCLEOTIDE SEQUENCE</scope>
    <source>
        <strain evidence="2">HSC-15S17</strain>
    </source>
</reference>
<dbReference type="RefSeq" id="WP_229224724.1">
    <property type="nucleotide sequence ID" value="NZ_JAHTGR010000004.1"/>
</dbReference>
<sequence>MKPGVLAMLALLLSTTAARAQDGELTVRMAPQQAQQAILQALRRLPAQREEHRRYRMALPFGAPLFPPDADLALPPASPALTAWLQLPAEQRRHDLLITPDVDYYWNAEGRQYACQFIVHLRAAGGGQSQLALLQLRPTVYAGKSFKLLGRTGPGAYQDVRPAAPSAQSAAELRAFLAAALDQPQ</sequence>
<name>A0ABT1GK67_9BURK</name>
<keyword evidence="1" id="KW-0732">Signal</keyword>
<evidence type="ECO:0000313" key="3">
    <source>
        <dbReference type="Proteomes" id="UP001162889"/>
    </source>
</evidence>
<gene>
    <name evidence="2" type="ORF">L1274_003086</name>
</gene>
<organism evidence="2 3">
    <name type="scientific">Duganella violaceipulchra</name>
    <dbReference type="NCBI Taxonomy" id="2849652"/>
    <lineage>
        <taxon>Bacteria</taxon>
        <taxon>Pseudomonadati</taxon>
        <taxon>Pseudomonadota</taxon>
        <taxon>Betaproteobacteria</taxon>
        <taxon>Burkholderiales</taxon>
        <taxon>Oxalobacteraceae</taxon>
        <taxon>Telluria group</taxon>
        <taxon>Duganella</taxon>
    </lineage>
</organism>
<feature type="chain" id="PRO_5046741666" evidence="1">
    <location>
        <begin position="21"/>
        <end position="185"/>
    </location>
</feature>